<sequence length="103" mass="11902">MSDQFQTVLADILQTEPQFVPTIPYPTDSSMPLLTRVTKTYTKLLSVGSSRRKRQLVYAYYLGKLLQEEPETPEELGVHQLQRMTKTTLRIIKELPEAEYQAL</sequence>
<proteinExistence type="predicted"/>
<feature type="non-terminal residue" evidence="1">
    <location>
        <position position="103"/>
    </location>
</feature>
<accession>A0ABN7VHZ7</accession>
<evidence type="ECO:0000313" key="2">
    <source>
        <dbReference type="Proteomes" id="UP000789901"/>
    </source>
</evidence>
<keyword evidence="2" id="KW-1185">Reference proteome</keyword>
<name>A0ABN7VHZ7_GIGMA</name>
<organism evidence="1 2">
    <name type="scientific">Gigaspora margarita</name>
    <dbReference type="NCBI Taxonomy" id="4874"/>
    <lineage>
        <taxon>Eukaryota</taxon>
        <taxon>Fungi</taxon>
        <taxon>Fungi incertae sedis</taxon>
        <taxon>Mucoromycota</taxon>
        <taxon>Glomeromycotina</taxon>
        <taxon>Glomeromycetes</taxon>
        <taxon>Diversisporales</taxon>
        <taxon>Gigasporaceae</taxon>
        <taxon>Gigaspora</taxon>
    </lineage>
</organism>
<gene>
    <name evidence="1" type="ORF">GMARGA_LOCUS18260</name>
</gene>
<reference evidence="1 2" key="1">
    <citation type="submission" date="2021-06" db="EMBL/GenBank/DDBJ databases">
        <authorList>
            <person name="Kallberg Y."/>
            <person name="Tangrot J."/>
            <person name="Rosling A."/>
        </authorList>
    </citation>
    <scope>NUCLEOTIDE SEQUENCE [LARGE SCALE GENOMIC DNA]</scope>
    <source>
        <strain evidence="1 2">120-4 pot B 10/14</strain>
    </source>
</reference>
<comment type="caution">
    <text evidence="1">The sequence shown here is derived from an EMBL/GenBank/DDBJ whole genome shotgun (WGS) entry which is preliminary data.</text>
</comment>
<dbReference type="Proteomes" id="UP000789901">
    <property type="component" value="Unassembled WGS sequence"/>
</dbReference>
<dbReference type="EMBL" id="CAJVQB010014460">
    <property type="protein sequence ID" value="CAG8768524.1"/>
    <property type="molecule type" value="Genomic_DNA"/>
</dbReference>
<evidence type="ECO:0000313" key="1">
    <source>
        <dbReference type="EMBL" id="CAG8768524.1"/>
    </source>
</evidence>
<protein>
    <submittedName>
        <fullName evidence="1">25645_t:CDS:1</fullName>
    </submittedName>
</protein>